<dbReference type="EMBL" id="JAAGMP010001579">
    <property type="protein sequence ID" value="NEC23499.1"/>
    <property type="molecule type" value="Genomic_DNA"/>
</dbReference>
<evidence type="ECO:0000259" key="1">
    <source>
        <dbReference type="Pfam" id="PF20014"/>
    </source>
</evidence>
<organism evidence="2 3">
    <name type="scientific">Streptomyces parvus</name>
    <dbReference type="NCBI Taxonomy" id="66428"/>
    <lineage>
        <taxon>Bacteria</taxon>
        <taxon>Bacillati</taxon>
        <taxon>Actinomycetota</taxon>
        <taxon>Actinomycetes</taxon>
        <taxon>Kitasatosporales</taxon>
        <taxon>Streptomycetaceae</taxon>
        <taxon>Streptomyces</taxon>
    </lineage>
</organism>
<evidence type="ECO:0000313" key="3">
    <source>
        <dbReference type="Proteomes" id="UP000469670"/>
    </source>
</evidence>
<name>A0A7K3S852_9ACTN</name>
<accession>A0A7K3S852</accession>
<dbReference type="AlphaFoldDB" id="A0A7K3S852"/>
<dbReference type="InterPro" id="IPR045401">
    <property type="entry name" value="GAP1-M"/>
</dbReference>
<reference evidence="2 3" key="1">
    <citation type="submission" date="2020-01" db="EMBL/GenBank/DDBJ databases">
        <title>Insect and environment-associated Actinomycetes.</title>
        <authorList>
            <person name="Currrie C."/>
            <person name="Chevrette M."/>
            <person name="Carlson C."/>
            <person name="Stubbendieck R."/>
            <person name="Wendt-Pienkowski E."/>
        </authorList>
    </citation>
    <scope>NUCLEOTIDE SEQUENCE [LARGE SCALE GENOMIC DNA]</scope>
    <source>
        <strain evidence="2 3">SID7590</strain>
    </source>
</reference>
<protein>
    <recommendedName>
        <fullName evidence="1">GTPase-associated protein 1 middle domain-containing protein</fullName>
    </recommendedName>
</protein>
<feature type="domain" description="GTPase-associated protein 1 middle" evidence="1">
    <location>
        <begin position="3"/>
        <end position="91"/>
    </location>
</feature>
<dbReference type="Pfam" id="PF20014">
    <property type="entry name" value="GAP1-M"/>
    <property type="match status" value="1"/>
</dbReference>
<feature type="non-terminal residue" evidence="2">
    <location>
        <position position="102"/>
    </location>
</feature>
<dbReference type="Proteomes" id="UP000469670">
    <property type="component" value="Unassembled WGS sequence"/>
</dbReference>
<proteinExistence type="predicted"/>
<gene>
    <name evidence="2" type="ORF">G3I50_35395</name>
</gene>
<sequence length="102" mass="10810">DFAVSRGPWLAAVLADLRRASGPKEPGGRPVVLVERQCADVARWLGLASVTLPRECAERLTFTTYTRRPGSSATRVAGMLPEDAEAARAAGLRVHVCAGQAP</sequence>
<evidence type="ECO:0000313" key="2">
    <source>
        <dbReference type="EMBL" id="NEC23499.1"/>
    </source>
</evidence>
<comment type="caution">
    <text evidence="2">The sequence shown here is derived from an EMBL/GenBank/DDBJ whole genome shotgun (WGS) entry which is preliminary data.</text>
</comment>
<feature type="non-terminal residue" evidence="2">
    <location>
        <position position="1"/>
    </location>
</feature>